<keyword evidence="1" id="KW-0472">Membrane</keyword>
<feature type="transmembrane region" description="Helical" evidence="1">
    <location>
        <begin position="48"/>
        <end position="66"/>
    </location>
</feature>
<protein>
    <submittedName>
        <fullName evidence="2">Uncharacterized protein</fullName>
    </submittedName>
</protein>
<dbReference type="InParanoid" id="A0A067QBA4"/>
<sequence>MHQDHDLHSRSIPGYAQLCLTEPEALGVKGFKTWSIRAHVLVDFRMGAIHQSGLGLLVFLVASLDYRKDNQRRVDDVSQGYRDPSSVS</sequence>
<accession>A0A067QBA4</accession>
<reference evidence="3" key="1">
    <citation type="journal article" date="2014" name="Proc. Natl. Acad. Sci. U.S.A.">
        <title>Extensive sampling of basidiomycete genomes demonstrates inadequacy of the white-rot/brown-rot paradigm for wood decay fungi.</title>
        <authorList>
            <person name="Riley R."/>
            <person name="Salamov A.A."/>
            <person name="Brown D.W."/>
            <person name="Nagy L.G."/>
            <person name="Floudas D."/>
            <person name="Held B.W."/>
            <person name="Levasseur A."/>
            <person name="Lombard V."/>
            <person name="Morin E."/>
            <person name="Otillar R."/>
            <person name="Lindquist E.A."/>
            <person name="Sun H."/>
            <person name="LaButti K.M."/>
            <person name="Schmutz J."/>
            <person name="Jabbour D."/>
            <person name="Luo H."/>
            <person name="Baker S.E."/>
            <person name="Pisabarro A.G."/>
            <person name="Walton J.D."/>
            <person name="Blanchette R.A."/>
            <person name="Henrissat B."/>
            <person name="Martin F."/>
            <person name="Cullen D."/>
            <person name="Hibbett D.S."/>
            <person name="Grigoriev I.V."/>
        </authorList>
    </citation>
    <scope>NUCLEOTIDE SEQUENCE [LARGE SCALE GENOMIC DNA]</scope>
    <source>
        <strain evidence="3">MUCL 33604</strain>
    </source>
</reference>
<keyword evidence="1" id="KW-0812">Transmembrane</keyword>
<proteinExistence type="predicted"/>
<organism evidence="2 3">
    <name type="scientific">Jaapia argillacea MUCL 33604</name>
    <dbReference type="NCBI Taxonomy" id="933084"/>
    <lineage>
        <taxon>Eukaryota</taxon>
        <taxon>Fungi</taxon>
        <taxon>Dikarya</taxon>
        <taxon>Basidiomycota</taxon>
        <taxon>Agaricomycotina</taxon>
        <taxon>Agaricomycetes</taxon>
        <taxon>Agaricomycetidae</taxon>
        <taxon>Jaapiales</taxon>
        <taxon>Jaapiaceae</taxon>
        <taxon>Jaapia</taxon>
    </lineage>
</organism>
<dbReference type="HOGENOM" id="CLU_2469401_0_0_1"/>
<gene>
    <name evidence="2" type="ORF">JAAARDRAFT_220881</name>
</gene>
<dbReference type="AlphaFoldDB" id="A0A067QBA4"/>
<dbReference type="Proteomes" id="UP000027265">
    <property type="component" value="Unassembled WGS sequence"/>
</dbReference>
<keyword evidence="1" id="KW-1133">Transmembrane helix</keyword>
<name>A0A067QBA4_9AGAM</name>
<evidence type="ECO:0000313" key="2">
    <source>
        <dbReference type="EMBL" id="KDQ64259.1"/>
    </source>
</evidence>
<keyword evidence="3" id="KW-1185">Reference proteome</keyword>
<evidence type="ECO:0000256" key="1">
    <source>
        <dbReference type="SAM" id="Phobius"/>
    </source>
</evidence>
<dbReference type="EMBL" id="KL197709">
    <property type="protein sequence ID" value="KDQ64259.1"/>
    <property type="molecule type" value="Genomic_DNA"/>
</dbReference>
<evidence type="ECO:0000313" key="3">
    <source>
        <dbReference type="Proteomes" id="UP000027265"/>
    </source>
</evidence>